<gene>
    <name evidence="1" type="ORF">BB31_29355</name>
</gene>
<proteinExistence type="predicted"/>
<dbReference type="AlphaFoldDB" id="A0A2P2FM24"/>
<protein>
    <submittedName>
        <fullName evidence="1">Uncharacterized protein</fullName>
    </submittedName>
</protein>
<sequence length="138" mass="15027">MTSPADDPNAALLAQLKMSSSVSGMKSNDDVLALLTAEPDPDPLAGVEYTGDEEDDARAELDALHRGFRERTARELERMQLATESEYWFCVCFKSQDDKDAFLAAAGLVVIGDKYLDGYATAELLGVTMPETDDTERG</sequence>
<dbReference type="Proteomes" id="UP000256220">
    <property type="component" value="Unassembled WGS sequence"/>
</dbReference>
<evidence type="ECO:0000313" key="1">
    <source>
        <dbReference type="EMBL" id="KFU77775.1"/>
    </source>
</evidence>
<evidence type="ECO:0000313" key="2">
    <source>
        <dbReference type="Proteomes" id="UP000256220"/>
    </source>
</evidence>
<comment type="caution">
    <text evidence="1">The sequence shown here is derived from an EMBL/GenBank/DDBJ whole genome shotgun (WGS) entry which is preliminary data.</text>
</comment>
<organism evidence="1 2">
    <name type="scientific">Amycolatopsis lurida NRRL 2430</name>
    <dbReference type="NCBI Taxonomy" id="1460371"/>
    <lineage>
        <taxon>Bacteria</taxon>
        <taxon>Bacillati</taxon>
        <taxon>Actinomycetota</taxon>
        <taxon>Actinomycetes</taxon>
        <taxon>Pseudonocardiales</taxon>
        <taxon>Pseudonocardiaceae</taxon>
        <taxon>Amycolatopsis</taxon>
    </lineage>
</organism>
<keyword evidence="2" id="KW-1185">Reference proteome</keyword>
<reference evidence="1 2" key="1">
    <citation type="journal article" date="2014" name="Genome Announc.">
        <title>Draft Genome Sequence of Amycolatopsis lurida NRRL 2430, Producer of the Glycopeptide Family Antibiotic Ristocetin.</title>
        <authorList>
            <person name="Kwun M.J."/>
            <person name="Hong H.J."/>
        </authorList>
    </citation>
    <scope>NUCLEOTIDE SEQUENCE [LARGE SCALE GENOMIC DNA]</scope>
    <source>
        <strain evidence="1 2">NRRL 2430</strain>
    </source>
</reference>
<accession>A0A2P2FM24</accession>
<dbReference type="RefSeq" id="WP_034317555.1">
    <property type="nucleotide sequence ID" value="NZ_JFBM01000030.1"/>
</dbReference>
<name>A0A2P2FM24_AMYLU</name>
<dbReference type="EMBL" id="JFBM01000030">
    <property type="protein sequence ID" value="KFU77775.1"/>
    <property type="molecule type" value="Genomic_DNA"/>
</dbReference>